<dbReference type="GO" id="GO:0016020">
    <property type="term" value="C:membrane"/>
    <property type="evidence" value="ECO:0007669"/>
    <property type="project" value="UniProtKB-SubCell"/>
</dbReference>
<gene>
    <name evidence="7" type="ORF">H7B90_04310</name>
</gene>
<comment type="caution">
    <text evidence="7">The sequence shown here is derived from an EMBL/GenBank/DDBJ whole genome shotgun (WGS) entry which is preliminary data.</text>
</comment>
<accession>A0A841TXF4</accession>
<evidence type="ECO:0000256" key="2">
    <source>
        <dbReference type="ARBA" id="ARBA00022692"/>
    </source>
</evidence>
<keyword evidence="3 6" id="KW-1133">Transmembrane helix</keyword>
<dbReference type="EMBL" id="JACJVR010000013">
    <property type="protein sequence ID" value="MBB6690621.1"/>
    <property type="molecule type" value="Genomic_DNA"/>
</dbReference>
<dbReference type="RefSeq" id="WP_185134652.1">
    <property type="nucleotide sequence ID" value="NZ_JACJVR010000013.1"/>
</dbReference>
<sequence>MQPNLGMACAVLGSLLVFSFGIWSESLTLLLLVMGVDYLTGVIASLREGKGLNSSIGFWGLGRKGLMLLVVLIAHRIDVLLGENIAMGGAIYFYIVNELLSIMENYGRMGLPLPDRLRKAVQILRDRSGNGSSEPPGKGDPPAK</sequence>
<reference evidence="7 8" key="1">
    <citation type="submission" date="2020-08" db="EMBL/GenBank/DDBJ databases">
        <title>Cohnella phylogeny.</title>
        <authorList>
            <person name="Dunlap C."/>
        </authorList>
    </citation>
    <scope>NUCLEOTIDE SEQUENCE [LARGE SCALE GENOMIC DNA]</scope>
    <source>
        <strain evidence="7 8">DSM 25239</strain>
    </source>
</reference>
<feature type="transmembrane region" description="Helical" evidence="6">
    <location>
        <begin position="5"/>
        <end position="23"/>
    </location>
</feature>
<organism evidence="7 8">
    <name type="scientific">Cohnella xylanilytica</name>
    <dbReference type="NCBI Taxonomy" id="557555"/>
    <lineage>
        <taxon>Bacteria</taxon>
        <taxon>Bacillati</taxon>
        <taxon>Bacillota</taxon>
        <taxon>Bacilli</taxon>
        <taxon>Bacillales</taxon>
        <taxon>Paenibacillaceae</taxon>
        <taxon>Cohnella</taxon>
    </lineage>
</organism>
<evidence type="ECO:0000313" key="8">
    <source>
        <dbReference type="Proteomes" id="UP000553776"/>
    </source>
</evidence>
<dbReference type="InterPro" id="IPR006480">
    <property type="entry name" value="Phage_holin_4_1"/>
</dbReference>
<evidence type="ECO:0000256" key="3">
    <source>
        <dbReference type="ARBA" id="ARBA00022989"/>
    </source>
</evidence>
<feature type="transmembrane region" description="Helical" evidence="6">
    <location>
        <begin position="66"/>
        <end position="95"/>
    </location>
</feature>
<dbReference type="Proteomes" id="UP000553776">
    <property type="component" value="Unassembled WGS sequence"/>
</dbReference>
<evidence type="ECO:0000256" key="1">
    <source>
        <dbReference type="ARBA" id="ARBA00004141"/>
    </source>
</evidence>
<dbReference type="Pfam" id="PF05105">
    <property type="entry name" value="Phage_holin_4_1"/>
    <property type="match status" value="1"/>
</dbReference>
<keyword evidence="4 6" id="KW-0472">Membrane</keyword>
<evidence type="ECO:0000256" key="5">
    <source>
        <dbReference type="ARBA" id="ARBA00023600"/>
    </source>
</evidence>
<keyword evidence="8" id="KW-1185">Reference proteome</keyword>
<dbReference type="AlphaFoldDB" id="A0A841TXF4"/>
<evidence type="ECO:0000256" key="4">
    <source>
        <dbReference type="ARBA" id="ARBA00023136"/>
    </source>
</evidence>
<comment type="similarity">
    <text evidence="5">Belongs to the bacteriophage holin family. Cp-1 holin subfamily.</text>
</comment>
<evidence type="ECO:0000256" key="6">
    <source>
        <dbReference type="SAM" id="Phobius"/>
    </source>
</evidence>
<dbReference type="NCBIfam" id="TIGR01593">
    <property type="entry name" value="holin_tox_secr"/>
    <property type="match status" value="1"/>
</dbReference>
<protein>
    <submittedName>
        <fullName evidence="7">Phage holin family protein</fullName>
    </submittedName>
</protein>
<comment type="subcellular location">
    <subcellularLocation>
        <location evidence="1">Membrane</location>
        <topology evidence="1">Multi-pass membrane protein</topology>
    </subcellularLocation>
</comment>
<name>A0A841TXF4_9BACL</name>
<keyword evidence="2 6" id="KW-0812">Transmembrane</keyword>
<proteinExistence type="inferred from homology"/>
<evidence type="ECO:0000313" key="7">
    <source>
        <dbReference type="EMBL" id="MBB6690621.1"/>
    </source>
</evidence>